<protein>
    <submittedName>
        <fullName evidence="1">Uncharacterized protein</fullName>
    </submittedName>
</protein>
<reference evidence="1" key="2">
    <citation type="submission" date="2022-06" db="UniProtKB">
        <authorList>
            <consortium name="EnsemblMetazoa"/>
        </authorList>
    </citation>
    <scope>IDENTIFICATION</scope>
    <source>
        <strain evidence="1">DF5081</strain>
    </source>
</reference>
<organism evidence="1 2">
    <name type="scientific">Caenorhabditis japonica</name>
    <dbReference type="NCBI Taxonomy" id="281687"/>
    <lineage>
        <taxon>Eukaryota</taxon>
        <taxon>Metazoa</taxon>
        <taxon>Ecdysozoa</taxon>
        <taxon>Nematoda</taxon>
        <taxon>Chromadorea</taxon>
        <taxon>Rhabditida</taxon>
        <taxon>Rhabditina</taxon>
        <taxon>Rhabditomorpha</taxon>
        <taxon>Rhabditoidea</taxon>
        <taxon>Rhabditidae</taxon>
        <taxon>Peloderinae</taxon>
        <taxon>Caenorhabditis</taxon>
    </lineage>
</organism>
<dbReference type="Proteomes" id="UP000005237">
    <property type="component" value="Unassembled WGS sequence"/>
</dbReference>
<keyword evidence="2" id="KW-1185">Reference proteome</keyword>
<dbReference type="InterPro" id="IPR008560">
    <property type="entry name" value="DUF842_euk"/>
</dbReference>
<dbReference type="AlphaFoldDB" id="A0A8R1DLD4"/>
<name>A0A8R1DLD4_CAEJA</name>
<dbReference type="EnsemblMetazoa" id="CJA06014.1">
    <property type="protein sequence ID" value="CJA06014.1"/>
    <property type="gene ID" value="WBGene00125218"/>
</dbReference>
<reference evidence="2" key="1">
    <citation type="submission" date="2010-08" db="EMBL/GenBank/DDBJ databases">
        <authorList>
            <consortium name="Caenorhabditis japonica Sequencing Consortium"/>
            <person name="Wilson R.K."/>
        </authorList>
    </citation>
    <scope>NUCLEOTIDE SEQUENCE [LARGE SCALE GENOMIC DNA]</scope>
    <source>
        <strain evidence="2">DF5081</strain>
    </source>
</reference>
<evidence type="ECO:0000313" key="2">
    <source>
        <dbReference type="Proteomes" id="UP000005237"/>
    </source>
</evidence>
<proteinExistence type="predicted"/>
<sequence>MMCSSIRGNDFGLRDYPVCPGLWDVSKPATSKLGRFEALMLHASPVFQCATKISNHGLIIQDDTIILIQKPGLLKLQFNEKLDNCVSVCADDHIKLIPAIKKRFTKNI</sequence>
<accession>A0A8R1DLD4</accession>
<dbReference type="Pfam" id="PF05811">
    <property type="entry name" value="DUF842"/>
    <property type="match status" value="1"/>
</dbReference>
<evidence type="ECO:0000313" key="1">
    <source>
        <dbReference type="EnsemblMetazoa" id="CJA06014.1"/>
    </source>
</evidence>